<dbReference type="Pfam" id="PF06097">
    <property type="entry name" value="DUF945"/>
    <property type="match status" value="1"/>
</dbReference>
<proteinExistence type="predicted"/>
<name>A0A1B1LRV1_VIBPH</name>
<dbReference type="AlphaFoldDB" id="A0A1B1LRV1"/>
<organism evidence="1">
    <name type="scientific">Vibrio parahaemolyticus</name>
    <dbReference type="NCBI Taxonomy" id="670"/>
    <lineage>
        <taxon>Bacteria</taxon>
        <taxon>Pseudomonadati</taxon>
        <taxon>Pseudomonadota</taxon>
        <taxon>Gammaproteobacteria</taxon>
        <taxon>Vibrionales</taxon>
        <taxon>Vibrionaceae</taxon>
        <taxon>Vibrio</taxon>
    </lineage>
</organism>
<reference evidence="1" key="1">
    <citation type="journal article" date="2016" name="Antimicrob. Agents Chemother.">
        <title>Genetic Characterization of a blaVEB-2-carrying plasmid in Vibrio parahaemolyticus.</title>
        <authorList>
            <person name="Li R."/>
            <person name="Ye L."/>
            <person name="Zheng Z."/>
            <person name="Chan E.W."/>
            <person name="Chen S."/>
        </authorList>
    </citation>
    <scope>NUCLEOTIDE SEQUENCE</scope>
    <source>
        <strain evidence="1">VPS92</strain>
        <plasmid evidence="1">pVPS92-VEB</plasmid>
    </source>
</reference>
<dbReference type="InterPro" id="IPR010352">
    <property type="entry name" value="DUF945"/>
</dbReference>
<geneLocation type="plasmid" evidence="1">
    <name>pVPS92-VEB</name>
</geneLocation>
<evidence type="ECO:0000313" key="1">
    <source>
        <dbReference type="EMBL" id="ANS55760.1"/>
    </source>
</evidence>
<accession>A0A1B1LRV1</accession>
<sequence>MIVKKSTTLLLVGTTTALAIIGAGTYGYMAINSSYEKAITKLESIEGISVESHQLSIGLTGSSANTVIKILPKASGVLGEQLASGEPIILEATHTLGYFSYPFEIKHDIHFDEHTSQLVADNLNVEIPKGEHMPIPGQIMTRHSVSGEFDVIAMTDHINYGQLLTISPTRIYFTSNRDGSDAILKTNTDSINMSSSGNTGSKMELDGINYQWRGSLTGCKTICEGSQTITVASFKQLDYNNAINLLASNVGLSSSTYIQDEKYHFTFNGIAKELENNVIQWKDVGLTTSVNDVKTSAIDEFSDELKVVMQSNTPNFLASKNMEKMYARLLETGLKFNIDKMVASTDNGNIATELHVDLPEGKMPNLLLNPLGLITVIKGDLDVQIPAAEIDKVFGIGAAQSASRTGFALLGNDGVFKTTIKISDGEANVNGRVIPL</sequence>
<keyword evidence="1" id="KW-0614">Plasmid</keyword>
<evidence type="ECO:0008006" key="2">
    <source>
        <dbReference type="Google" id="ProtNLM"/>
    </source>
</evidence>
<protein>
    <recommendedName>
        <fullName evidence="2">DUF945 family protein</fullName>
    </recommendedName>
</protein>
<dbReference type="EMBL" id="KU356480">
    <property type="protein sequence ID" value="ANS55760.1"/>
    <property type="molecule type" value="Genomic_DNA"/>
</dbReference>
<dbReference type="RefSeq" id="WP_017190690.1">
    <property type="nucleotide sequence ID" value="NZ_KU356480.1"/>
</dbReference>